<dbReference type="RefSeq" id="WP_090538913.1">
    <property type="nucleotide sequence ID" value="NZ_FOYD01000005.1"/>
</dbReference>
<dbReference type="EMBL" id="FOYD01000005">
    <property type="protein sequence ID" value="SFQ83305.1"/>
    <property type="molecule type" value="Genomic_DNA"/>
</dbReference>
<sequence length="79" mass="8436">MTLTADDVDDINLLAQFNLANTHEGLKIHQSSAAPEVLAAAERLFQRGLITMEDGGYLTSLGLEAAGHAQSLLTILRTT</sequence>
<evidence type="ECO:0000313" key="1">
    <source>
        <dbReference type="EMBL" id="SFQ83305.1"/>
    </source>
</evidence>
<gene>
    <name evidence="1" type="ORF">SAMN05216578_105208</name>
</gene>
<dbReference type="STRING" id="1002526.SAMN05216578_105208"/>
<evidence type="ECO:0000313" key="2">
    <source>
        <dbReference type="Proteomes" id="UP000242815"/>
    </source>
</evidence>
<protein>
    <submittedName>
        <fullName evidence="1">TIGR02647 family protein</fullName>
    </submittedName>
</protein>
<dbReference type="AlphaFoldDB" id="A0A1I6BQU9"/>
<organism evidence="1 2">
    <name type="scientific">Halopseudomonas formosensis</name>
    <dbReference type="NCBI Taxonomy" id="1002526"/>
    <lineage>
        <taxon>Bacteria</taxon>
        <taxon>Pseudomonadati</taxon>
        <taxon>Pseudomonadota</taxon>
        <taxon>Gammaproteobacteria</taxon>
        <taxon>Pseudomonadales</taxon>
        <taxon>Pseudomonadaceae</taxon>
        <taxon>Halopseudomonas</taxon>
    </lineage>
</organism>
<accession>A0A1I6BQU9</accession>
<dbReference type="NCBIfam" id="TIGR02647">
    <property type="entry name" value="DNA"/>
    <property type="match status" value="1"/>
</dbReference>
<name>A0A1I6BQU9_9GAMM</name>
<reference evidence="1 2" key="1">
    <citation type="submission" date="2016-10" db="EMBL/GenBank/DDBJ databases">
        <authorList>
            <person name="de Groot N.N."/>
        </authorList>
    </citation>
    <scope>NUCLEOTIDE SEQUENCE [LARGE SCALE GENOMIC DNA]</scope>
    <source>
        <strain evidence="1 2">JCM 18415</strain>
    </source>
</reference>
<dbReference type="OrthoDB" id="5600572at2"/>
<dbReference type="Proteomes" id="UP000242815">
    <property type="component" value="Unassembled WGS sequence"/>
</dbReference>
<dbReference type="InterPro" id="IPR013468">
    <property type="entry name" value="CHP02647"/>
</dbReference>
<dbReference type="Pfam" id="PF18918">
    <property type="entry name" value="DUF5669"/>
    <property type="match status" value="1"/>
</dbReference>
<proteinExistence type="predicted"/>